<dbReference type="PANTHER" id="PTHR47773">
    <property type="entry name" value="SI:DKEY-9I5.2-RELATED"/>
    <property type="match status" value="1"/>
</dbReference>
<dbReference type="EMBL" id="JAAMOB010000004">
    <property type="protein sequence ID" value="KAF4114294.1"/>
    <property type="molecule type" value="Genomic_DNA"/>
</dbReference>
<feature type="region of interest" description="Disordered" evidence="1">
    <location>
        <begin position="142"/>
        <end position="177"/>
    </location>
</feature>
<feature type="compositionally biased region" description="Low complexity" evidence="1">
    <location>
        <begin position="805"/>
        <end position="825"/>
    </location>
</feature>
<feature type="compositionally biased region" description="Low complexity" evidence="1">
    <location>
        <begin position="530"/>
        <end position="543"/>
    </location>
</feature>
<proteinExistence type="predicted"/>
<protein>
    <recommendedName>
        <fullName evidence="2">DUF6729 domain-containing protein</fullName>
    </recommendedName>
</protein>
<feature type="region of interest" description="Disordered" evidence="1">
    <location>
        <begin position="528"/>
        <end position="555"/>
    </location>
</feature>
<accession>A0A7J6D5Q9</accession>
<gene>
    <name evidence="3" type="ORF">G5714_004517</name>
</gene>
<dbReference type="InterPro" id="IPR046616">
    <property type="entry name" value="DUF6729"/>
</dbReference>
<evidence type="ECO:0000259" key="2">
    <source>
        <dbReference type="Pfam" id="PF20499"/>
    </source>
</evidence>
<sequence length="908" mass="101371">MLRFVSARPALRLAGGTICFIESRPGRPRPIGLPTNCFRRTALPLAETPARLSFPLAGAAAAAGSMNSKPNLRVEAGELVLRASQKAATVEKIHLSQVAKGVPFVPKDPEAVLEEAKDTSAGSKMDALKKYILLRDQQKIRAERKNKSSASQPAAQQPARLASPPFTQSSHSEPATARDEDLLVSAMEVESQVFPPPSLPSAPIRSTRLEQRTAQRLVSAAPEVVLPEAWKRSLPKEQHEWIGRSLFRHQGGKAVLTDNLQMWWHPPQPRLQYHQPPASPDVFFTWSLCLWMPYRMWSYKLICSSPNCRRSGHRLTSCGLYKTVRRVLNLHGWYFLATEYLECQRCNKKLAAWSNEILDQLDPAHRRMFPTILTYRSFKRHLCLTVEILFRMCKQPPPPPHIDLFLTFDGALGNSVSINEPPLSLRCYSALLQHSLNELSQRLLGSSLVQDYSKPREYTGELIRVEYLCSQQSWEFRENFGRDPDAPDGIPDNLVEAEDEGFVDEKEEQDHTISPLSLMSTKDAIRLSRDVPSSSRSSQDLLSEPQEEVCRGPDGAPGFDRVVELARYLVELREKPCVSDREAADIFRLWDRLPDSDKQGVSYPPRHKDRLLQGRFKATHSKTSTCHGKESLKRCVLGQGSGPAQWPNISRIVEAVCLELCSIHPAGKVKWGVSMNRWAAILHDYQAIRRLVGNCPALRGRTRIQLFEINQRTLSVWYNDYRKKLEVDVLTLSVPLPQISMVSHTPLPVAKQKTFVPAEPGTGLPPFPFVVNPDMSGQAIRRGQRSPHPAPTPPAAALSAPPPATRSAPPAAALSAPPTAALPAPGVAPGTSLSRTTLWRKRKAAEVLAQVQGLPCPRTPRKEYTCSRCGQPRKKEFGHTRVGSLFFCATAEGKTVEEWLQERENPSQ</sequence>
<comment type="caution">
    <text evidence="3">The sequence shown here is derived from an EMBL/GenBank/DDBJ whole genome shotgun (WGS) entry which is preliminary data.</text>
</comment>
<name>A0A7J6D5Q9_9TELE</name>
<evidence type="ECO:0000313" key="3">
    <source>
        <dbReference type="EMBL" id="KAF4114294.1"/>
    </source>
</evidence>
<dbReference type="PANTHER" id="PTHR47773:SF1">
    <property type="entry name" value="C2H2-TYPE DOMAIN-CONTAINING PROTEIN"/>
    <property type="match status" value="1"/>
</dbReference>
<dbReference type="Pfam" id="PF20499">
    <property type="entry name" value="DUF6729"/>
    <property type="match status" value="1"/>
</dbReference>
<evidence type="ECO:0000313" key="4">
    <source>
        <dbReference type="Proteomes" id="UP000579812"/>
    </source>
</evidence>
<feature type="compositionally biased region" description="Low complexity" evidence="1">
    <location>
        <begin position="148"/>
        <end position="165"/>
    </location>
</feature>
<keyword evidence="4" id="KW-1185">Reference proteome</keyword>
<dbReference type="Proteomes" id="UP000579812">
    <property type="component" value="Unassembled WGS sequence"/>
</dbReference>
<reference evidence="3 4" key="1">
    <citation type="submission" date="2020-04" db="EMBL/GenBank/DDBJ databases">
        <title>Chromosome-level genome assembly of a cyprinid fish Onychostoma macrolepis by integration of Nanopore Sequencing, Bionano and Hi-C technology.</title>
        <authorList>
            <person name="Wang D."/>
        </authorList>
    </citation>
    <scope>NUCLEOTIDE SEQUENCE [LARGE SCALE GENOMIC DNA]</scope>
    <source>
        <strain evidence="3">SWU-2019</strain>
        <tissue evidence="3">Muscle</tissue>
    </source>
</reference>
<evidence type="ECO:0000256" key="1">
    <source>
        <dbReference type="SAM" id="MobiDB-lite"/>
    </source>
</evidence>
<feature type="region of interest" description="Disordered" evidence="1">
    <location>
        <begin position="779"/>
        <end position="833"/>
    </location>
</feature>
<organism evidence="3 4">
    <name type="scientific">Onychostoma macrolepis</name>
    <dbReference type="NCBI Taxonomy" id="369639"/>
    <lineage>
        <taxon>Eukaryota</taxon>
        <taxon>Metazoa</taxon>
        <taxon>Chordata</taxon>
        <taxon>Craniata</taxon>
        <taxon>Vertebrata</taxon>
        <taxon>Euteleostomi</taxon>
        <taxon>Actinopterygii</taxon>
        <taxon>Neopterygii</taxon>
        <taxon>Teleostei</taxon>
        <taxon>Ostariophysi</taxon>
        <taxon>Cypriniformes</taxon>
        <taxon>Cyprinidae</taxon>
        <taxon>Acrossocheilinae</taxon>
        <taxon>Onychostoma</taxon>
    </lineage>
</organism>
<feature type="domain" description="DUF6729" evidence="2">
    <location>
        <begin position="230"/>
        <end position="376"/>
    </location>
</feature>
<dbReference type="AlphaFoldDB" id="A0A7J6D5Q9"/>
<feature type="compositionally biased region" description="Pro residues" evidence="1">
    <location>
        <begin position="788"/>
        <end position="804"/>
    </location>
</feature>